<dbReference type="PANTHER" id="PTHR36531:SF6">
    <property type="entry name" value="DNA REPLICATION ATP-DEPENDENT HELICASE_NUCLEASE DNA2"/>
    <property type="match status" value="1"/>
</dbReference>
<sequence>MARYEEAEYLQLSGIQHFEFCRRQWALIHIEQQWAENYRTTDGELMHKKAHEEISIEKRGSLLIMRGLRIASASLGVSGQCDVVEFHQKRQGITLSGYDGLWEVLPVEYKRGTKKNGLEDEVQLCAQALCLEEMLLTEIPKGYLFYGENKRREEVVFSAELRSHVAEICRQMHDLYKKGYTPKVRTNKKCRSCSLRDLCLPKLNKNLDVEKYINERIGEAGEGE</sequence>
<evidence type="ECO:0000259" key="14">
    <source>
        <dbReference type="Pfam" id="PF01930"/>
    </source>
</evidence>
<proteinExistence type="inferred from homology"/>
<evidence type="ECO:0000256" key="4">
    <source>
        <dbReference type="ARBA" id="ARBA00020049"/>
    </source>
</evidence>
<keyword evidence="10 13" id="KW-0411">Iron-sulfur</keyword>
<dbReference type="Proteomes" id="UP001524502">
    <property type="component" value="Unassembled WGS sequence"/>
</dbReference>
<comment type="similarity">
    <text evidence="2 13">Belongs to the CRISPR-associated exonuclease Cas4 family.</text>
</comment>
<comment type="function">
    <text evidence="13">CRISPR (clustered regularly interspaced short palindromic repeat) is an adaptive immune system that provides protection against mobile genetic elements (viruses, transposable elements and conjugative plasmids). CRISPR clusters contain sequences complementary to antecedent mobile elements and target invading nucleic acids. CRISPR clusters are transcribed and processed into CRISPR RNA (crRNA).</text>
</comment>
<evidence type="ECO:0000256" key="2">
    <source>
        <dbReference type="ARBA" id="ARBA00009189"/>
    </source>
</evidence>
<accession>A0ABT1RLI9</accession>
<comment type="caution">
    <text evidence="15">The sequence shown here is derived from an EMBL/GenBank/DDBJ whole genome shotgun (WGS) entry which is preliminary data.</text>
</comment>
<comment type="cofactor">
    <cofactor evidence="13">
        <name>Mg(2+)</name>
        <dbReference type="ChEBI" id="CHEBI:18420"/>
    </cofactor>
    <cofactor evidence="13">
        <name>Mn(2+)</name>
        <dbReference type="ChEBI" id="CHEBI:29035"/>
    </cofactor>
    <text evidence="13">Mg(2+) or Mn(2+) required for ssDNA cleavage activity.</text>
</comment>
<dbReference type="InterPro" id="IPR022765">
    <property type="entry name" value="Dna2/Cas4_DUF83"/>
</dbReference>
<dbReference type="RefSeq" id="WP_256131213.1">
    <property type="nucleotide sequence ID" value="NZ_JANFXK010000003.1"/>
</dbReference>
<name>A0ABT1RLI9_9FIRM</name>
<keyword evidence="6 13" id="KW-0479">Metal-binding</keyword>
<dbReference type="EC" id="3.1.12.1" evidence="3 13"/>
<dbReference type="NCBIfam" id="TIGR00372">
    <property type="entry name" value="cas4"/>
    <property type="match status" value="1"/>
</dbReference>
<evidence type="ECO:0000313" key="16">
    <source>
        <dbReference type="Proteomes" id="UP001524502"/>
    </source>
</evidence>
<evidence type="ECO:0000256" key="13">
    <source>
        <dbReference type="RuleBase" id="RU365022"/>
    </source>
</evidence>
<keyword evidence="5 13" id="KW-0540">Nuclease</keyword>
<comment type="cofactor">
    <cofactor evidence="13">
        <name>iron-sulfur cluster</name>
        <dbReference type="ChEBI" id="CHEBI:30408"/>
    </cofactor>
</comment>
<evidence type="ECO:0000256" key="12">
    <source>
        <dbReference type="ARBA" id="ARBA00023211"/>
    </source>
</evidence>
<evidence type="ECO:0000256" key="8">
    <source>
        <dbReference type="ARBA" id="ARBA00022839"/>
    </source>
</evidence>
<keyword evidence="11 13" id="KW-0051">Antiviral defense</keyword>
<feature type="domain" description="DUF83" evidence="14">
    <location>
        <begin position="13"/>
        <end position="200"/>
    </location>
</feature>
<evidence type="ECO:0000256" key="5">
    <source>
        <dbReference type="ARBA" id="ARBA00022722"/>
    </source>
</evidence>
<dbReference type="PANTHER" id="PTHR36531">
    <property type="entry name" value="CRISPR-ASSOCIATED EXONUCLEASE CAS4"/>
    <property type="match status" value="1"/>
</dbReference>
<gene>
    <name evidence="15" type="primary">cas4</name>
    <name evidence="15" type="ORF">NE619_04765</name>
</gene>
<evidence type="ECO:0000256" key="1">
    <source>
        <dbReference type="ARBA" id="ARBA00001966"/>
    </source>
</evidence>
<evidence type="ECO:0000256" key="10">
    <source>
        <dbReference type="ARBA" id="ARBA00023014"/>
    </source>
</evidence>
<evidence type="ECO:0000256" key="3">
    <source>
        <dbReference type="ARBA" id="ARBA00012768"/>
    </source>
</evidence>
<dbReference type="InterPro" id="IPR011604">
    <property type="entry name" value="PDDEXK-like_dom_sf"/>
</dbReference>
<evidence type="ECO:0000256" key="9">
    <source>
        <dbReference type="ARBA" id="ARBA00023004"/>
    </source>
</evidence>
<reference evidence="15 16" key="1">
    <citation type="submission" date="2022-06" db="EMBL/GenBank/DDBJ databases">
        <title>Isolation of gut microbiota from human fecal samples.</title>
        <authorList>
            <person name="Pamer E.G."/>
            <person name="Barat B."/>
            <person name="Waligurski E."/>
            <person name="Medina S."/>
            <person name="Paddock L."/>
            <person name="Mostad J."/>
        </authorList>
    </citation>
    <scope>NUCLEOTIDE SEQUENCE [LARGE SCALE GENOMIC DNA]</scope>
    <source>
        <strain evidence="15 16">SL.3.17</strain>
    </source>
</reference>
<evidence type="ECO:0000313" key="15">
    <source>
        <dbReference type="EMBL" id="MCQ4636030.1"/>
    </source>
</evidence>
<evidence type="ECO:0000256" key="6">
    <source>
        <dbReference type="ARBA" id="ARBA00022723"/>
    </source>
</evidence>
<dbReference type="Gene3D" id="3.90.320.10">
    <property type="match status" value="1"/>
</dbReference>
<keyword evidence="9 13" id="KW-0408">Iron</keyword>
<comment type="cofactor">
    <cofactor evidence="1">
        <name>[4Fe-4S] cluster</name>
        <dbReference type="ChEBI" id="CHEBI:49883"/>
    </cofactor>
</comment>
<dbReference type="EMBL" id="JANFXK010000003">
    <property type="protein sequence ID" value="MCQ4636030.1"/>
    <property type="molecule type" value="Genomic_DNA"/>
</dbReference>
<organism evidence="15 16">
    <name type="scientific">Anaerovorax odorimutans</name>
    <dbReference type="NCBI Taxonomy" id="109327"/>
    <lineage>
        <taxon>Bacteria</taxon>
        <taxon>Bacillati</taxon>
        <taxon>Bacillota</taxon>
        <taxon>Clostridia</taxon>
        <taxon>Peptostreptococcales</taxon>
        <taxon>Anaerovoracaceae</taxon>
        <taxon>Anaerovorax</taxon>
    </lineage>
</organism>
<keyword evidence="7 13" id="KW-0378">Hydrolase</keyword>
<keyword evidence="12 13" id="KW-0464">Manganese</keyword>
<dbReference type="InterPro" id="IPR051827">
    <property type="entry name" value="Cas4_exonuclease"/>
</dbReference>
<evidence type="ECO:0000256" key="11">
    <source>
        <dbReference type="ARBA" id="ARBA00023118"/>
    </source>
</evidence>
<dbReference type="InterPro" id="IPR013343">
    <property type="entry name" value="CRISPR-assoc_prot_Cas4"/>
</dbReference>
<evidence type="ECO:0000256" key="7">
    <source>
        <dbReference type="ARBA" id="ARBA00022801"/>
    </source>
</evidence>
<keyword evidence="16" id="KW-1185">Reference proteome</keyword>
<dbReference type="Pfam" id="PF01930">
    <property type="entry name" value="Cas_Cas4"/>
    <property type="match status" value="1"/>
</dbReference>
<keyword evidence="8 13" id="KW-0269">Exonuclease</keyword>
<protein>
    <recommendedName>
        <fullName evidence="4 13">CRISPR-associated exonuclease Cas4</fullName>
        <ecNumber evidence="3 13">3.1.12.1</ecNumber>
    </recommendedName>
</protein>